<organism evidence="4">
    <name type="scientific">marine metagenome</name>
    <dbReference type="NCBI Taxonomy" id="408172"/>
    <lineage>
        <taxon>unclassified sequences</taxon>
        <taxon>metagenomes</taxon>
        <taxon>ecological metagenomes</taxon>
    </lineage>
</organism>
<dbReference type="GO" id="GO:0046872">
    <property type="term" value="F:metal ion binding"/>
    <property type="evidence" value="ECO:0007669"/>
    <property type="project" value="UniProtKB-KW"/>
</dbReference>
<keyword evidence="3" id="KW-0520">NAD</keyword>
<dbReference type="PANTHER" id="PTHR30004:SF5">
    <property type="entry name" value="4-HYDROXYTHREONINE-4-PHOSPHATE DEHYDROGENASE"/>
    <property type="match status" value="1"/>
</dbReference>
<dbReference type="GO" id="GO:0042823">
    <property type="term" value="P:pyridoxal phosphate biosynthetic process"/>
    <property type="evidence" value="ECO:0007669"/>
    <property type="project" value="TreeGrafter"/>
</dbReference>
<dbReference type="Pfam" id="PF04166">
    <property type="entry name" value="PdxA"/>
    <property type="match status" value="1"/>
</dbReference>
<dbReference type="PANTHER" id="PTHR30004">
    <property type="entry name" value="4-HYDROXYTHREONINE-4-PHOSPHATE DEHYDROGENASE"/>
    <property type="match status" value="1"/>
</dbReference>
<dbReference type="SUPFAM" id="SSF53659">
    <property type="entry name" value="Isocitrate/Isopropylmalate dehydrogenase-like"/>
    <property type="match status" value="1"/>
</dbReference>
<evidence type="ECO:0000256" key="2">
    <source>
        <dbReference type="ARBA" id="ARBA00023002"/>
    </source>
</evidence>
<dbReference type="GO" id="GO:0051287">
    <property type="term" value="F:NAD binding"/>
    <property type="evidence" value="ECO:0007669"/>
    <property type="project" value="InterPro"/>
</dbReference>
<keyword evidence="2" id="KW-0560">Oxidoreductase</keyword>
<reference evidence="4" key="1">
    <citation type="submission" date="2018-05" db="EMBL/GenBank/DDBJ databases">
        <authorList>
            <person name="Lanie J.A."/>
            <person name="Ng W.-L."/>
            <person name="Kazmierczak K.M."/>
            <person name="Andrzejewski T.M."/>
            <person name="Davidsen T.M."/>
            <person name="Wayne K.J."/>
            <person name="Tettelin H."/>
            <person name="Glass J.I."/>
            <person name="Rusch D."/>
            <person name="Podicherti R."/>
            <person name="Tsui H.-C.T."/>
            <person name="Winkler M.E."/>
        </authorList>
    </citation>
    <scope>NUCLEOTIDE SEQUENCE</scope>
</reference>
<gene>
    <name evidence="4" type="ORF">METZ01_LOCUS413800</name>
</gene>
<dbReference type="Gene3D" id="3.40.718.10">
    <property type="entry name" value="Isopropylmalate Dehydrogenase"/>
    <property type="match status" value="1"/>
</dbReference>
<name>A0A382WPX1_9ZZZZ</name>
<keyword evidence="1" id="KW-0479">Metal-binding</keyword>
<dbReference type="GO" id="GO:0050570">
    <property type="term" value="F:4-hydroxythreonine-4-phosphate dehydrogenase activity"/>
    <property type="evidence" value="ECO:0007669"/>
    <property type="project" value="TreeGrafter"/>
</dbReference>
<proteinExistence type="predicted"/>
<dbReference type="InterPro" id="IPR005255">
    <property type="entry name" value="PdxA_fam"/>
</dbReference>
<evidence type="ECO:0000256" key="1">
    <source>
        <dbReference type="ARBA" id="ARBA00022723"/>
    </source>
</evidence>
<dbReference type="GO" id="GO:0008615">
    <property type="term" value="P:pyridoxine biosynthetic process"/>
    <property type="evidence" value="ECO:0007669"/>
    <property type="project" value="TreeGrafter"/>
</dbReference>
<evidence type="ECO:0008006" key="5">
    <source>
        <dbReference type="Google" id="ProtNLM"/>
    </source>
</evidence>
<sequence length="200" mass="21809">KGGINFSGHTELLAKLSKSTKVLMMLTSNDLRVALATTHVPVSRVTEKITYKHIKDCLNILHSNLQSKWLISRPHLKVLGLNPHAGEGGFIGHEDKEIIMPVIKDLNRKGLNITGPVSADTAFITKNLEGVDAILAMYHDQGLPAFKTKNFGNAVNITLGLPFIRTSVDHGTAYDMAGKTEVDETSLLEATELADKISQK</sequence>
<dbReference type="AlphaFoldDB" id="A0A382WPX1"/>
<evidence type="ECO:0000256" key="3">
    <source>
        <dbReference type="ARBA" id="ARBA00023027"/>
    </source>
</evidence>
<feature type="non-terminal residue" evidence="4">
    <location>
        <position position="1"/>
    </location>
</feature>
<accession>A0A382WPX1</accession>
<evidence type="ECO:0000313" key="4">
    <source>
        <dbReference type="EMBL" id="SVD60946.1"/>
    </source>
</evidence>
<dbReference type="EMBL" id="UINC01161638">
    <property type="protein sequence ID" value="SVD60946.1"/>
    <property type="molecule type" value="Genomic_DNA"/>
</dbReference>
<protein>
    <recommendedName>
        <fullName evidence="5">4-hydroxythreonine-4-phosphate dehydrogenase PdxA</fullName>
    </recommendedName>
</protein>